<evidence type="ECO:0000313" key="2">
    <source>
        <dbReference type="EMBL" id="KAF7494540.1"/>
    </source>
</evidence>
<feature type="compositionally biased region" description="Acidic residues" evidence="1">
    <location>
        <begin position="183"/>
        <end position="194"/>
    </location>
</feature>
<feature type="compositionally biased region" description="Acidic residues" evidence="1">
    <location>
        <begin position="129"/>
        <end position="156"/>
    </location>
</feature>
<evidence type="ECO:0000256" key="1">
    <source>
        <dbReference type="SAM" id="MobiDB-lite"/>
    </source>
</evidence>
<accession>A0A834REZ3</accession>
<evidence type="ECO:0000313" key="4">
    <source>
        <dbReference type="Proteomes" id="UP000070412"/>
    </source>
</evidence>
<sequence length="269" mass="31293">MNHNNDNSSDDELINLPGKSNLIKSKTFDSKSNKTFDVKQNRKHIINDTKTIELLQNFKSNRLQSIKSFSEKSSTNDLLLNDDEILFDLMANMISKFEKIILNNLFDSNNDTVHQELPTVKRNTILPVNDDENDDADDEEENNDSDDDDDDDDNDEARDIFSEFFRLLSDNLVETLSGSDINQNDDDDDDDSDEINQNQDRRDQALNISKRMIRRRLHALQPIDLPESSQVQCDRLAKAIHQSGQRIAEQLRLNFEKRSDLHRQHQQRF</sequence>
<organism evidence="2">
    <name type="scientific">Sarcoptes scabiei</name>
    <name type="common">Itch mite</name>
    <name type="synonym">Acarus scabiei</name>
    <dbReference type="NCBI Taxonomy" id="52283"/>
    <lineage>
        <taxon>Eukaryota</taxon>
        <taxon>Metazoa</taxon>
        <taxon>Ecdysozoa</taxon>
        <taxon>Arthropoda</taxon>
        <taxon>Chelicerata</taxon>
        <taxon>Arachnida</taxon>
        <taxon>Acari</taxon>
        <taxon>Acariformes</taxon>
        <taxon>Sarcoptiformes</taxon>
        <taxon>Astigmata</taxon>
        <taxon>Psoroptidia</taxon>
        <taxon>Sarcoptoidea</taxon>
        <taxon>Sarcoptidae</taxon>
        <taxon>Sarcoptinae</taxon>
        <taxon>Sarcoptes</taxon>
    </lineage>
</organism>
<evidence type="ECO:0000313" key="3">
    <source>
        <dbReference type="EnsemblMetazoa" id="KAF7494540.1"/>
    </source>
</evidence>
<reference evidence="4" key="1">
    <citation type="journal article" date="2020" name="PLoS Negl. Trop. Dis.">
        <title>High-quality nuclear genome for Sarcoptes scabiei-A critical resource for a neglected parasite.</title>
        <authorList>
            <person name="Korhonen P.K."/>
            <person name="Gasser R.B."/>
            <person name="Ma G."/>
            <person name="Wang T."/>
            <person name="Stroehlein A.J."/>
            <person name="Young N.D."/>
            <person name="Ang C.S."/>
            <person name="Fernando D.D."/>
            <person name="Lu H.C."/>
            <person name="Taylor S."/>
            <person name="Reynolds S.L."/>
            <person name="Mofiz E."/>
            <person name="Najaraj S.H."/>
            <person name="Gowda H."/>
            <person name="Madugundu A."/>
            <person name="Renuse S."/>
            <person name="Holt D."/>
            <person name="Pandey A."/>
            <person name="Papenfuss A.T."/>
            <person name="Fischer K."/>
        </authorList>
    </citation>
    <scope>NUCLEOTIDE SEQUENCE [LARGE SCALE GENOMIC DNA]</scope>
</reference>
<reference evidence="3" key="3">
    <citation type="submission" date="2022-06" db="UniProtKB">
        <authorList>
            <consortium name="EnsemblMetazoa"/>
        </authorList>
    </citation>
    <scope>IDENTIFICATION</scope>
</reference>
<reference evidence="2" key="2">
    <citation type="submission" date="2020-01" db="EMBL/GenBank/DDBJ databases">
        <authorList>
            <person name="Korhonen P.K.K."/>
            <person name="Guangxu M.G."/>
            <person name="Wang T.W."/>
            <person name="Stroehlein A.J.S."/>
            <person name="Young N.D."/>
            <person name="Ang C.-S.A."/>
            <person name="Fernando D.W.F."/>
            <person name="Lu H.L."/>
            <person name="Taylor S.T."/>
            <person name="Ehtesham M.E.M."/>
            <person name="Najaraj S.H.N."/>
            <person name="Harsha G.H.G."/>
            <person name="Madugundu A.M."/>
            <person name="Renuse S.R."/>
            <person name="Holt D.H."/>
            <person name="Pandey A.P."/>
            <person name="Papenfuss A.P."/>
            <person name="Gasser R.B.G."/>
            <person name="Fischer K.F."/>
        </authorList>
    </citation>
    <scope>NUCLEOTIDE SEQUENCE</scope>
    <source>
        <strain evidence="2">SSS_KF_BRIS2020</strain>
    </source>
</reference>
<keyword evidence="4" id="KW-1185">Reference proteome</keyword>
<protein>
    <submittedName>
        <fullName evidence="2 3">Uncharacterized protein</fullName>
    </submittedName>
</protein>
<dbReference type="EnsemblMetazoa" id="SSS_1549s_mrna">
    <property type="protein sequence ID" value="KAF7494540.1"/>
    <property type="gene ID" value="SSS_1549"/>
</dbReference>
<dbReference type="AlphaFoldDB" id="A0A834REZ3"/>
<proteinExistence type="predicted"/>
<feature type="region of interest" description="Disordered" evidence="1">
    <location>
        <begin position="118"/>
        <end position="156"/>
    </location>
</feature>
<dbReference type="EMBL" id="WVUK01000053">
    <property type="protein sequence ID" value="KAF7494540.1"/>
    <property type="molecule type" value="Genomic_DNA"/>
</dbReference>
<feature type="region of interest" description="Disordered" evidence="1">
    <location>
        <begin position="177"/>
        <end position="202"/>
    </location>
</feature>
<dbReference type="Proteomes" id="UP000070412">
    <property type="component" value="Unassembled WGS sequence"/>
</dbReference>
<name>A0A834REZ3_SARSC</name>
<gene>
    <name evidence="2" type="ORF">SSS_1549</name>
</gene>